<sequence length="273" mass="28732">MQNRAIQNTLFIGGGNMAYAILGGLVRSGLPASSFHVIDPSPESAAKMAEMNLRCTVDWPEDFKPDVVVLAVKPQMMQSVLNQQAGHLKQVLLISIAAGVSVAQIQLWSAQSDARVVRCMPNTPALVAQGISGLYFTANCNDADHTTSHQIFNSCGEVVVVNTEDEINAVTAISGSGPGYVFFLMEALAQAAQNLGFSEAQANLLVNQTFLGAATLAKQSDDSFATLREKVTSKGGTTFAGLEQLRALGVSSAIQGAAQAAFDRAVELQKNAG</sequence>
<comment type="function">
    <text evidence="4">Catalyzes the reduction of 1-pyrroline-5-carboxylate (PCA) to L-proline.</text>
</comment>
<feature type="domain" description="Pyrroline-5-carboxylate reductase catalytic N-terminal" evidence="7">
    <location>
        <begin position="11"/>
        <end position="99"/>
    </location>
</feature>
<evidence type="ECO:0000256" key="2">
    <source>
        <dbReference type="ARBA" id="ARBA00022857"/>
    </source>
</evidence>
<comment type="pathway">
    <text evidence="4">Amino-acid biosynthesis; L-proline biosynthesis; L-proline from L-glutamate 5-semialdehyde: step 1/1.</text>
</comment>
<evidence type="ECO:0000313" key="10">
    <source>
        <dbReference type="Proteomes" id="UP001329151"/>
    </source>
</evidence>
<evidence type="ECO:0000256" key="3">
    <source>
        <dbReference type="ARBA" id="ARBA00023002"/>
    </source>
</evidence>
<keyword evidence="4" id="KW-0028">Amino-acid biosynthesis</keyword>
<dbReference type="Pfam" id="PF03807">
    <property type="entry name" value="F420_oxidored"/>
    <property type="match status" value="1"/>
</dbReference>
<accession>A0AA86IY19</accession>
<dbReference type="GO" id="GO:0055129">
    <property type="term" value="P:L-proline biosynthetic process"/>
    <property type="evidence" value="ECO:0007669"/>
    <property type="project" value="UniProtKB-UniRule"/>
</dbReference>
<evidence type="ECO:0000259" key="8">
    <source>
        <dbReference type="Pfam" id="PF14748"/>
    </source>
</evidence>
<evidence type="ECO:0000259" key="7">
    <source>
        <dbReference type="Pfam" id="PF03807"/>
    </source>
</evidence>
<dbReference type="Gene3D" id="1.10.3730.10">
    <property type="entry name" value="ProC C-terminal domain-like"/>
    <property type="match status" value="1"/>
</dbReference>
<dbReference type="Gene3D" id="3.40.50.720">
    <property type="entry name" value="NAD(P)-binding Rossmann-like Domain"/>
    <property type="match status" value="1"/>
</dbReference>
<dbReference type="Proteomes" id="UP001329151">
    <property type="component" value="Chromosome"/>
</dbReference>
<dbReference type="InterPro" id="IPR029036">
    <property type="entry name" value="P5CR_dimer"/>
</dbReference>
<comment type="similarity">
    <text evidence="1 4">Belongs to the pyrroline-5-carboxylate reductase family.</text>
</comment>
<reference evidence="9 10" key="1">
    <citation type="submission" date="2023-10" db="EMBL/GenBank/DDBJ databases">
        <title>Complete Genome Sequence of Limnobacter thiooxidans CS-K2T, Isolated from freshwater lake sediments in Bavaria, Germany.</title>
        <authorList>
            <person name="Naruki M."/>
            <person name="Watanabe A."/>
            <person name="Warashina T."/>
            <person name="Morita T."/>
            <person name="Arakawa K."/>
        </authorList>
    </citation>
    <scope>NUCLEOTIDE SEQUENCE [LARGE SCALE GENOMIC DNA]</scope>
    <source>
        <strain evidence="9 10">CS-K2</strain>
    </source>
</reference>
<dbReference type="GO" id="GO:0004735">
    <property type="term" value="F:pyrroline-5-carboxylate reductase activity"/>
    <property type="evidence" value="ECO:0007669"/>
    <property type="project" value="UniProtKB-UniRule"/>
</dbReference>
<proteinExistence type="inferred from homology"/>
<evidence type="ECO:0000313" key="9">
    <source>
        <dbReference type="EMBL" id="BET25353.1"/>
    </source>
</evidence>
<dbReference type="InterPro" id="IPR000304">
    <property type="entry name" value="Pyrroline-COOH_reductase"/>
</dbReference>
<dbReference type="GO" id="GO:0005737">
    <property type="term" value="C:cytoplasm"/>
    <property type="evidence" value="ECO:0007669"/>
    <property type="project" value="UniProtKB-SubCell"/>
</dbReference>
<dbReference type="HAMAP" id="MF_01925">
    <property type="entry name" value="P5C_reductase"/>
    <property type="match status" value="1"/>
</dbReference>
<feature type="binding site" evidence="6">
    <location>
        <begin position="71"/>
        <end position="74"/>
    </location>
    <ligand>
        <name>NADP(+)</name>
        <dbReference type="ChEBI" id="CHEBI:58349"/>
    </ligand>
</feature>
<comment type="catalytic activity">
    <reaction evidence="4">
        <text>L-proline + NADP(+) = (S)-1-pyrroline-5-carboxylate + NADPH + 2 H(+)</text>
        <dbReference type="Rhea" id="RHEA:14109"/>
        <dbReference type="ChEBI" id="CHEBI:15378"/>
        <dbReference type="ChEBI" id="CHEBI:17388"/>
        <dbReference type="ChEBI" id="CHEBI:57783"/>
        <dbReference type="ChEBI" id="CHEBI:58349"/>
        <dbReference type="ChEBI" id="CHEBI:60039"/>
        <dbReference type="EC" id="1.5.1.2"/>
    </reaction>
</comment>
<evidence type="ECO:0000256" key="4">
    <source>
        <dbReference type="HAMAP-Rule" id="MF_01925"/>
    </source>
</evidence>
<dbReference type="InterPro" id="IPR036291">
    <property type="entry name" value="NAD(P)-bd_dom_sf"/>
</dbReference>
<dbReference type="SUPFAM" id="SSF51735">
    <property type="entry name" value="NAD(P)-binding Rossmann-fold domains"/>
    <property type="match status" value="1"/>
</dbReference>
<keyword evidence="2 4" id="KW-0521">NADP</keyword>
<gene>
    <name evidence="4 9" type="primary">proC</name>
    <name evidence="9" type="ORF">RGQ30_08540</name>
</gene>
<keyword evidence="4" id="KW-0963">Cytoplasm</keyword>
<dbReference type="AlphaFoldDB" id="A0AA86IY19"/>
<dbReference type="SUPFAM" id="SSF48179">
    <property type="entry name" value="6-phosphogluconate dehydrogenase C-terminal domain-like"/>
    <property type="match status" value="1"/>
</dbReference>
<evidence type="ECO:0000256" key="1">
    <source>
        <dbReference type="ARBA" id="ARBA00005525"/>
    </source>
</evidence>
<comment type="catalytic activity">
    <reaction evidence="4">
        <text>L-proline + NAD(+) = (S)-1-pyrroline-5-carboxylate + NADH + 2 H(+)</text>
        <dbReference type="Rhea" id="RHEA:14105"/>
        <dbReference type="ChEBI" id="CHEBI:15378"/>
        <dbReference type="ChEBI" id="CHEBI:17388"/>
        <dbReference type="ChEBI" id="CHEBI:57540"/>
        <dbReference type="ChEBI" id="CHEBI:57945"/>
        <dbReference type="ChEBI" id="CHEBI:60039"/>
        <dbReference type="EC" id="1.5.1.2"/>
    </reaction>
</comment>
<dbReference type="NCBIfam" id="TIGR00112">
    <property type="entry name" value="proC"/>
    <property type="match status" value="1"/>
</dbReference>
<keyword evidence="10" id="KW-1185">Reference proteome</keyword>
<evidence type="ECO:0000256" key="5">
    <source>
        <dbReference type="NCBIfam" id="TIGR00112"/>
    </source>
</evidence>
<feature type="binding site" evidence="6">
    <location>
        <begin position="12"/>
        <end position="17"/>
    </location>
    <ligand>
        <name>NADP(+)</name>
        <dbReference type="ChEBI" id="CHEBI:58349"/>
    </ligand>
</feature>
<dbReference type="KEGG" id="lto:RGQ30_08540"/>
<dbReference type="PIRSF" id="PIRSF000193">
    <property type="entry name" value="Pyrrol-5-carb_rd"/>
    <property type="match status" value="1"/>
</dbReference>
<feature type="domain" description="Pyrroline-5-carboxylate reductase dimerisation" evidence="8">
    <location>
        <begin position="164"/>
        <end position="268"/>
    </location>
</feature>
<dbReference type="PANTHER" id="PTHR11645">
    <property type="entry name" value="PYRROLINE-5-CARBOXYLATE REDUCTASE"/>
    <property type="match status" value="1"/>
</dbReference>
<keyword evidence="4" id="KW-0641">Proline biosynthesis</keyword>
<dbReference type="RefSeq" id="WP_338284791.1">
    <property type="nucleotide sequence ID" value="NZ_AP028947.1"/>
</dbReference>
<dbReference type="EC" id="1.5.1.2" evidence="4 5"/>
<dbReference type="EMBL" id="AP028947">
    <property type="protein sequence ID" value="BET25353.1"/>
    <property type="molecule type" value="Genomic_DNA"/>
</dbReference>
<dbReference type="InterPro" id="IPR008927">
    <property type="entry name" value="6-PGluconate_DH-like_C_sf"/>
</dbReference>
<protein>
    <recommendedName>
        <fullName evidence="4 5">Pyrroline-5-carboxylate reductase</fullName>
        <shortName evidence="4">P5C reductase</shortName>
        <shortName evidence="4">P5CR</shortName>
        <ecNumber evidence="4 5">1.5.1.2</ecNumber>
    </recommendedName>
    <alternativeName>
        <fullName evidence="4">PCA reductase</fullName>
    </alternativeName>
</protein>
<organism evidence="9 10">
    <name type="scientific">Limnobacter thiooxidans</name>
    <dbReference type="NCBI Taxonomy" id="131080"/>
    <lineage>
        <taxon>Bacteria</taxon>
        <taxon>Pseudomonadati</taxon>
        <taxon>Pseudomonadota</taxon>
        <taxon>Betaproteobacteria</taxon>
        <taxon>Burkholderiales</taxon>
        <taxon>Burkholderiaceae</taxon>
        <taxon>Limnobacter</taxon>
    </lineage>
</organism>
<dbReference type="FunFam" id="1.10.3730.10:FF:000001">
    <property type="entry name" value="Pyrroline-5-carboxylate reductase"/>
    <property type="match status" value="1"/>
</dbReference>
<dbReference type="Pfam" id="PF14748">
    <property type="entry name" value="P5CR_dimer"/>
    <property type="match status" value="1"/>
</dbReference>
<keyword evidence="3 4" id="KW-0560">Oxidoreductase</keyword>
<name>A0AA86IY19_9BURK</name>
<dbReference type="PANTHER" id="PTHR11645:SF0">
    <property type="entry name" value="PYRROLINE-5-CARBOXYLATE REDUCTASE 3"/>
    <property type="match status" value="1"/>
</dbReference>
<dbReference type="InterPro" id="IPR028939">
    <property type="entry name" value="P5C_Rdtase_cat_N"/>
</dbReference>
<evidence type="ECO:0000256" key="6">
    <source>
        <dbReference type="PIRSR" id="PIRSR000193-1"/>
    </source>
</evidence>
<comment type="subcellular location">
    <subcellularLocation>
        <location evidence="4">Cytoplasm</location>
    </subcellularLocation>
</comment>